<dbReference type="Proteomes" id="UP000006908">
    <property type="component" value="Plasmid pUMN179"/>
</dbReference>
<evidence type="ECO:0000313" key="1">
    <source>
        <dbReference type="EMBL" id="AEC18536.1"/>
    </source>
</evidence>
<accession>F4HFW9</accession>
<dbReference type="RefSeq" id="WP_013747289.1">
    <property type="nucleotide sequence ID" value="NC_015461.1"/>
</dbReference>
<dbReference type="EMBL" id="CP002668">
    <property type="protein sequence ID" value="AEC18536.1"/>
    <property type="molecule type" value="Genomic_DNA"/>
</dbReference>
<evidence type="ECO:0000313" key="2">
    <source>
        <dbReference type="Proteomes" id="UP000006908"/>
    </source>
</evidence>
<proteinExistence type="predicted"/>
<reference evidence="1 2" key="1">
    <citation type="journal article" date="2011" name="J. Bacteriol.">
        <title>Complete genome sequence of Gallibacterium anatis strain UMN179, isolated from a laying hen with peritonitis.</title>
        <authorList>
            <person name="Johnson T.J."/>
            <person name="Fernandez-Alarcon C."/>
            <person name="Bojesen A.M."/>
            <person name="Nolan L.K."/>
            <person name="Trampel D.W."/>
            <person name="Seemann T."/>
        </authorList>
    </citation>
    <scope>NUCLEOTIDE SEQUENCE [LARGE SCALE GENOMIC DNA]</scope>
    <source>
        <strain evidence="2">UMN179</strain>
        <plasmid evidence="1 2">pUMN179</plasmid>
    </source>
</reference>
<evidence type="ECO:0008006" key="3">
    <source>
        <dbReference type="Google" id="ProtNLM"/>
    </source>
</evidence>
<name>F4HFW9_GALAU</name>
<geneLocation type="plasmid" evidence="1 2">
    <name>pUMN179</name>
</geneLocation>
<protein>
    <recommendedName>
        <fullName evidence="3">DUF2857 domain-containing protein</fullName>
    </recommendedName>
</protein>
<sequence length="178" mass="20516">MTTIDLNRITAKSYKKLTLALITNLLQEDKDNPDPEIQQIYKNLLNLRYDEILEIAGSLAFSVQIEINKNIINSHFRIKLLQRNLIKFGASISQMKRWFGMQANEITALKKACGVEPTPGRAAFITKEEDIHKIYKCYKELDNVVSDSHPYRDAEIYFLLAKRFNVSIKSLEASLNSY</sequence>
<keyword evidence="1" id="KW-0614">Plasmid</keyword>
<dbReference type="KEGG" id="gan:UMN179_p00002"/>
<gene>
    <name evidence="1" type="ordered locus">UMN179_p00002</name>
</gene>
<organism evidence="1 2">
    <name type="scientific">Gallibacterium anatis (strain UMN179)</name>
    <name type="common">Pasteurella anatis</name>
    <dbReference type="NCBI Taxonomy" id="1005058"/>
    <lineage>
        <taxon>Bacteria</taxon>
        <taxon>Pseudomonadati</taxon>
        <taxon>Pseudomonadota</taxon>
        <taxon>Gammaproteobacteria</taxon>
        <taxon>Pasteurellales</taxon>
        <taxon>Pasteurellaceae</taxon>
        <taxon>Gallibacterium</taxon>
    </lineage>
</organism>
<dbReference type="AlphaFoldDB" id="F4HFW9"/>
<dbReference type="HOGENOM" id="CLU_1508511_0_0_6"/>